<comment type="caution">
    <text evidence="2">The sequence shown here is derived from an EMBL/GenBank/DDBJ whole genome shotgun (WGS) entry which is preliminary data.</text>
</comment>
<dbReference type="SUPFAM" id="SSF46785">
    <property type="entry name" value="Winged helix' DNA-binding domain"/>
    <property type="match status" value="1"/>
</dbReference>
<proteinExistence type="predicted"/>
<dbReference type="InterPro" id="IPR014710">
    <property type="entry name" value="RmlC-like_jellyroll"/>
</dbReference>
<dbReference type="SMART" id="SM00100">
    <property type="entry name" value="cNMP"/>
    <property type="match status" value="1"/>
</dbReference>
<dbReference type="InterPro" id="IPR000595">
    <property type="entry name" value="cNMP-bd_dom"/>
</dbReference>
<dbReference type="Pfam" id="PF00027">
    <property type="entry name" value="cNMP_binding"/>
    <property type="match status" value="1"/>
</dbReference>
<dbReference type="Gene3D" id="2.60.120.10">
    <property type="entry name" value="Jelly Rolls"/>
    <property type="match status" value="1"/>
</dbReference>
<reference evidence="2" key="1">
    <citation type="submission" date="2020-08" db="EMBL/GenBank/DDBJ databases">
        <title>Genome public.</title>
        <authorList>
            <person name="Liu C."/>
            <person name="Sun Q."/>
        </authorList>
    </citation>
    <scope>NUCLEOTIDE SEQUENCE</scope>
    <source>
        <strain evidence="2">NSJ-55</strain>
    </source>
</reference>
<accession>A0A923RSQ0</accession>
<dbReference type="AlphaFoldDB" id="A0A923RSQ0"/>
<dbReference type="PANTHER" id="PTHR47823">
    <property type="entry name" value="ION_TRANS DOMAIN-CONTAINING PROTEIN"/>
    <property type="match status" value="1"/>
</dbReference>
<dbReference type="PANTHER" id="PTHR47823:SF9">
    <property type="entry name" value="CHROMOSOME UNDETERMINED SCAFFOLD_10, WHOLE GENOME SHOTGUN SEQUENCE"/>
    <property type="match status" value="1"/>
</dbReference>
<sequence length="231" mass="27186">MQTNLEKALKIILEKKYNTRNPVLSLAEIVPSKDLLIFEKNETILNQKEPLDYFYFLLSGRVSVWNEISWNSNNIIEYLEPLEILGLIEYLNHTDYYTAYILAESKCTVFRIQTERFIQMIQQNNELCFQTLFVLGNIAALNMEGAEKQHLFTPGDILGHYLFLQACHRRPYTCPLTRVALAEKLHINLRTLYRHIYALESQNYLSIKKGKIVIEEEQYKLLAEKYDEIIL</sequence>
<dbReference type="RefSeq" id="WP_186876202.1">
    <property type="nucleotide sequence ID" value="NZ_JACOPF010000002.1"/>
</dbReference>
<keyword evidence="3" id="KW-1185">Reference proteome</keyword>
<dbReference type="InterPro" id="IPR036390">
    <property type="entry name" value="WH_DNA-bd_sf"/>
</dbReference>
<dbReference type="EMBL" id="JACOPF010000002">
    <property type="protein sequence ID" value="MBC5689537.1"/>
    <property type="molecule type" value="Genomic_DNA"/>
</dbReference>
<feature type="domain" description="Cyclic nucleotide-binding" evidence="1">
    <location>
        <begin position="26"/>
        <end position="127"/>
    </location>
</feature>
<dbReference type="InterPro" id="IPR018490">
    <property type="entry name" value="cNMP-bd_dom_sf"/>
</dbReference>
<name>A0A923RSQ0_9FIRM</name>
<evidence type="ECO:0000259" key="1">
    <source>
        <dbReference type="PROSITE" id="PS50042"/>
    </source>
</evidence>
<organism evidence="2 3">
    <name type="scientific">Mediterraneibacter hominis</name>
    <dbReference type="NCBI Taxonomy" id="2763054"/>
    <lineage>
        <taxon>Bacteria</taxon>
        <taxon>Bacillati</taxon>
        <taxon>Bacillota</taxon>
        <taxon>Clostridia</taxon>
        <taxon>Lachnospirales</taxon>
        <taxon>Lachnospiraceae</taxon>
        <taxon>Mediterraneibacter</taxon>
    </lineage>
</organism>
<evidence type="ECO:0000313" key="3">
    <source>
        <dbReference type="Proteomes" id="UP000652477"/>
    </source>
</evidence>
<dbReference type="Proteomes" id="UP000652477">
    <property type="component" value="Unassembled WGS sequence"/>
</dbReference>
<evidence type="ECO:0000313" key="2">
    <source>
        <dbReference type="EMBL" id="MBC5689537.1"/>
    </source>
</evidence>
<gene>
    <name evidence="2" type="ORF">H8S37_11465</name>
</gene>
<dbReference type="PROSITE" id="PS50042">
    <property type="entry name" value="CNMP_BINDING_3"/>
    <property type="match status" value="1"/>
</dbReference>
<dbReference type="CDD" id="cd00038">
    <property type="entry name" value="CAP_ED"/>
    <property type="match status" value="1"/>
</dbReference>
<dbReference type="SUPFAM" id="SSF51206">
    <property type="entry name" value="cAMP-binding domain-like"/>
    <property type="match status" value="1"/>
</dbReference>
<protein>
    <submittedName>
        <fullName evidence="2">Crp/Fnr family transcriptional regulator</fullName>
    </submittedName>
</protein>